<proteinExistence type="inferred from homology"/>
<dbReference type="Pfam" id="PF07715">
    <property type="entry name" value="Plug"/>
    <property type="match status" value="1"/>
</dbReference>
<dbReference type="SUPFAM" id="SSF49464">
    <property type="entry name" value="Carboxypeptidase regulatory domain-like"/>
    <property type="match status" value="1"/>
</dbReference>
<comment type="subcellular location">
    <subcellularLocation>
        <location evidence="6">Cell outer membrane</location>
        <topology evidence="6">Multi-pass membrane protein</topology>
    </subcellularLocation>
</comment>
<evidence type="ECO:0000256" key="2">
    <source>
        <dbReference type="ARBA" id="ARBA00022496"/>
    </source>
</evidence>
<sequence length="1172" mass="131504">MKKKVTRDYCIPLITKTKRIMKITTFFLMVTICSITASTYAQSYKVSIKKQNSSIMEILKEIEGSSEFTFFFNNNQVDASQKTSVNATNATIEDVLNQILNGTGYTYKIMDRQVLIKAKEGATHSAQNNQQSKKVTGTVTDERGELIIGANVMVKGSNSGTITDIDGKFSLEVPEGAVLQISYIGYLSQEIPVGNKTSFAIVIKEDTKRLDEVVVVGYGTQKKVNLTGAVEQVTSEVFENRSVSNVSQALQGAVPNLNITLEDGKPSRSASFNVRGTTSIGQGGDALVLIDGVEGDPAMLNPNDIASVSVLKDAASAAIYGARGTFGVVLITTKTPDKDKTSITYSGDFAFKTPTTVPDFVTDGYTYSERFYEAYSAWNNYSATPKNINKSQTFSTAWLDTFKQRKEQGITDEYELGSNGEYIYYGNTDYMKELYKDQTFAQDHNLSVSGSNGKLNYYVSGRYYGYDGLFRYNTDTYNTLNLRAKGSLQVFDWLRIDNNTDYSNLEYHNPLNVGEGGSIWRNIADEGHPSSPLFNPDGSLTMSGAYTIGDFIYGKNGLDTHKKILKNTTGFAAKFLDNKLRVNGDFTFSNTDNNSTQIRVPVPYSKVKDETIWLSTKYNDLKESVRATNYLAMNLYTEYEQTFLDSHYFKGMVGYNYEQSTYKSLYVQRNGLLMEDSKNINLALGESITTSGGYEKWRIGGGFFRLNYGFKDRYLLEVNGRYDGSSKFPTDQQWAFFPSASVGWRISEEPFWHVNENLFSDMKVRASYGSLGNGNVDSYNFLELLAISTSDRVLNGAKNKYSSAPAVKPEGLTWETATTTNVGLDFGMLQGKLRFTGDAYVRKTTDMYTVGVTLPEVFGASSPKGNYADMTTRGWEISLTWRDRFDLAGKPFNYDVRATLSDYTSKIDRYNNSTKSLSDYYEGQTVGEIWGYVTEGLFQSQEEIDNHATQKLIKSSNKGIWYPGDVKLKDLNNDGVIDYGNNTLDDHGDKKVIGNELPRYSYSFNLSADWNNIFVSAFFQGVGKQYWYPGSETLFWGQYNRPYNNMPTWHVDNYWTKDNSNAYLPRYAGYNSSLKSTPQTRYLQNVAYLRLKSLQIGYNLPKSFISKINMQNARVYLSGENLFSWSPLYKHTKDFDVASIYGSDPDLTSGTSGDNYNYPVMRSISVGVSVTF</sequence>
<evidence type="ECO:0000256" key="3">
    <source>
        <dbReference type="ARBA" id="ARBA00023004"/>
    </source>
</evidence>
<evidence type="ECO:0000256" key="1">
    <source>
        <dbReference type="ARBA" id="ARBA00022448"/>
    </source>
</evidence>
<keyword evidence="10" id="KW-1185">Reference proteome</keyword>
<keyword evidence="2" id="KW-0410">Iron transport</keyword>
<dbReference type="PROSITE" id="PS52016">
    <property type="entry name" value="TONB_DEPENDENT_REC_3"/>
    <property type="match status" value="1"/>
</dbReference>
<evidence type="ECO:0000256" key="6">
    <source>
        <dbReference type="PROSITE-ProRule" id="PRU01360"/>
    </source>
</evidence>
<dbReference type="GO" id="GO:0006826">
    <property type="term" value="P:iron ion transport"/>
    <property type="evidence" value="ECO:0007669"/>
    <property type="project" value="UniProtKB-KW"/>
</dbReference>
<accession>A0A1T5CU09</accession>
<dbReference type="FunFam" id="2.60.40.1120:FF:000003">
    <property type="entry name" value="Outer membrane protein Omp121"/>
    <property type="match status" value="1"/>
</dbReference>
<evidence type="ECO:0000256" key="4">
    <source>
        <dbReference type="ARBA" id="ARBA00023136"/>
    </source>
</evidence>
<dbReference type="NCBIfam" id="TIGR04057">
    <property type="entry name" value="SusC_RagA_signa"/>
    <property type="match status" value="1"/>
</dbReference>
<keyword evidence="3" id="KW-0408">Iron</keyword>
<dbReference type="NCBIfam" id="TIGR04056">
    <property type="entry name" value="OMP_RagA_SusC"/>
    <property type="match status" value="1"/>
</dbReference>
<protein>
    <submittedName>
        <fullName evidence="9">TonB-linked outer membrane protein, SusC/RagA family</fullName>
    </submittedName>
</protein>
<comment type="similarity">
    <text evidence="6 7">Belongs to the TonB-dependent receptor family.</text>
</comment>
<evidence type="ECO:0000256" key="5">
    <source>
        <dbReference type="ARBA" id="ARBA00023237"/>
    </source>
</evidence>
<dbReference type="InterPro" id="IPR011662">
    <property type="entry name" value="Secretin/TonB_short_N"/>
</dbReference>
<dbReference type="SUPFAM" id="SSF56935">
    <property type="entry name" value="Porins"/>
    <property type="match status" value="1"/>
</dbReference>
<keyword evidence="2" id="KW-0406">Ion transport</keyword>
<keyword evidence="4 6" id="KW-0472">Membrane</keyword>
<feature type="domain" description="Secretin/TonB short N-terminal" evidence="8">
    <location>
        <begin position="68"/>
        <end position="119"/>
    </location>
</feature>
<dbReference type="InterPro" id="IPR012910">
    <property type="entry name" value="Plug_dom"/>
</dbReference>
<dbReference type="Pfam" id="PF00593">
    <property type="entry name" value="TonB_dep_Rec_b-barrel"/>
    <property type="match status" value="1"/>
</dbReference>
<keyword evidence="7" id="KW-0798">TonB box</keyword>
<evidence type="ECO:0000256" key="7">
    <source>
        <dbReference type="RuleBase" id="RU003357"/>
    </source>
</evidence>
<dbReference type="Pfam" id="PF13715">
    <property type="entry name" value="CarbopepD_reg_2"/>
    <property type="match status" value="1"/>
</dbReference>
<dbReference type="InterPro" id="IPR008969">
    <property type="entry name" value="CarboxyPept-like_regulatory"/>
</dbReference>
<keyword evidence="6" id="KW-0812">Transmembrane</keyword>
<keyword evidence="5 6" id="KW-0998">Cell outer membrane</keyword>
<gene>
    <name evidence="9" type="ORF">SAMN05660349_02075</name>
</gene>
<dbReference type="InterPro" id="IPR023997">
    <property type="entry name" value="TonB-dep_OMP_SusC/RagA_CS"/>
</dbReference>
<dbReference type="InterPro" id="IPR023996">
    <property type="entry name" value="TonB-dep_OMP_SusC/RagA"/>
</dbReference>
<dbReference type="AlphaFoldDB" id="A0A1T5CU09"/>
<name>A0A1T5CU09_9BACT</name>
<dbReference type="InterPro" id="IPR039426">
    <property type="entry name" value="TonB-dep_rcpt-like"/>
</dbReference>
<dbReference type="EMBL" id="FUYQ01000014">
    <property type="protein sequence ID" value="SKB62801.1"/>
    <property type="molecule type" value="Genomic_DNA"/>
</dbReference>
<evidence type="ECO:0000313" key="10">
    <source>
        <dbReference type="Proteomes" id="UP000190852"/>
    </source>
</evidence>
<evidence type="ECO:0000313" key="9">
    <source>
        <dbReference type="EMBL" id="SKB62801.1"/>
    </source>
</evidence>
<dbReference type="Pfam" id="PF07660">
    <property type="entry name" value="STN"/>
    <property type="match status" value="1"/>
</dbReference>
<dbReference type="Gene3D" id="2.170.130.10">
    <property type="entry name" value="TonB-dependent receptor, plug domain"/>
    <property type="match status" value="1"/>
</dbReference>
<dbReference type="GO" id="GO:0009279">
    <property type="term" value="C:cell outer membrane"/>
    <property type="evidence" value="ECO:0007669"/>
    <property type="project" value="UniProtKB-SubCell"/>
</dbReference>
<dbReference type="InterPro" id="IPR037066">
    <property type="entry name" value="Plug_dom_sf"/>
</dbReference>
<dbReference type="Proteomes" id="UP000190852">
    <property type="component" value="Unassembled WGS sequence"/>
</dbReference>
<dbReference type="SMART" id="SM00965">
    <property type="entry name" value="STN"/>
    <property type="match status" value="1"/>
</dbReference>
<keyword evidence="1 6" id="KW-0813">Transport</keyword>
<organism evidence="9 10">
    <name type="scientific">Parabacteroides chartae</name>
    <dbReference type="NCBI Taxonomy" id="1037355"/>
    <lineage>
        <taxon>Bacteria</taxon>
        <taxon>Pseudomonadati</taxon>
        <taxon>Bacteroidota</taxon>
        <taxon>Bacteroidia</taxon>
        <taxon>Bacteroidales</taxon>
        <taxon>Tannerellaceae</taxon>
        <taxon>Parabacteroides</taxon>
    </lineage>
</organism>
<dbReference type="Gene3D" id="2.60.40.1120">
    <property type="entry name" value="Carboxypeptidase-like, regulatory domain"/>
    <property type="match status" value="1"/>
</dbReference>
<dbReference type="InterPro" id="IPR000531">
    <property type="entry name" value="Beta-barrel_TonB"/>
</dbReference>
<reference evidence="10" key="1">
    <citation type="submission" date="2017-02" db="EMBL/GenBank/DDBJ databases">
        <authorList>
            <person name="Varghese N."/>
            <person name="Submissions S."/>
        </authorList>
    </citation>
    <scope>NUCLEOTIDE SEQUENCE [LARGE SCALE GENOMIC DNA]</scope>
    <source>
        <strain evidence="10">DSM 24967</strain>
    </source>
</reference>
<keyword evidence="6" id="KW-1134">Transmembrane beta strand</keyword>
<evidence type="ECO:0000259" key="8">
    <source>
        <dbReference type="SMART" id="SM00965"/>
    </source>
</evidence>